<dbReference type="Proteomes" id="UP000238274">
    <property type="component" value="Unassembled WGS sequence"/>
</dbReference>
<sequence>MPVYDHSHQTEVISSFEIGSAGAPRSFRRPAPASAPRRFNNSEFKTCELVDTKMSFASKELTQGIKIKGLETMLVLPISQHSTRISEGPRGTPSHRITEGLKTYQWGLRIFF</sequence>
<name>A0A2S4VAY6_9BASI</name>
<reference evidence="2" key="2">
    <citation type="journal article" date="2018" name="BMC Genomics">
        <title>Genomic insights into host adaptation between the wheat stripe rust pathogen (Puccinia striiformis f. sp. tritici) and the barley stripe rust pathogen (Puccinia striiformis f. sp. hordei).</title>
        <authorList>
            <person name="Xia C."/>
            <person name="Wang M."/>
            <person name="Yin C."/>
            <person name="Cornejo O.E."/>
            <person name="Hulbert S.H."/>
            <person name="Chen X."/>
        </authorList>
    </citation>
    <scope>NUCLEOTIDE SEQUENCE [LARGE SCALE GENOMIC DNA]</scope>
    <source>
        <strain evidence="2">93TX-2</strain>
    </source>
</reference>
<evidence type="ECO:0000313" key="1">
    <source>
        <dbReference type="EMBL" id="POW06712.1"/>
    </source>
</evidence>
<evidence type="ECO:0000313" key="2">
    <source>
        <dbReference type="Proteomes" id="UP000238274"/>
    </source>
</evidence>
<dbReference type="AlphaFoldDB" id="A0A2S4VAY6"/>
<accession>A0A2S4VAY6</accession>
<dbReference type="EMBL" id="PKSM01000155">
    <property type="protein sequence ID" value="POW06712.1"/>
    <property type="molecule type" value="Genomic_DNA"/>
</dbReference>
<proteinExistence type="predicted"/>
<reference evidence="2" key="3">
    <citation type="journal article" date="2018" name="Mol. Plant Microbe Interact.">
        <title>Genome sequence resources for the wheat stripe rust pathogen (Puccinia striiformis f. sp. tritici) and the barley stripe rust pathogen (Puccinia striiformis f. sp. hordei).</title>
        <authorList>
            <person name="Xia C."/>
            <person name="Wang M."/>
            <person name="Yin C."/>
            <person name="Cornejo O.E."/>
            <person name="Hulbert S.H."/>
            <person name="Chen X."/>
        </authorList>
    </citation>
    <scope>NUCLEOTIDE SEQUENCE [LARGE SCALE GENOMIC DNA]</scope>
    <source>
        <strain evidence="2">93TX-2</strain>
    </source>
</reference>
<reference evidence="1 2" key="1">
    <citation type="submission" date="2017-12" db="EMBL/GenBank/DDBJ databases">
        <title>Gene loss provides genomic basis for host adaptation in cereal stripe rust fungi.</title>
        <authorList>
            <person name="Xia C."/>
        </authorList>
    </citation>
    <scope>NUCLEOTIDE SEQUENCE [LARGE SCALE GENOMIC DNA]</scope>
    <source>
        <strain evidence="1 2">93TX-2</strain>
    </source>
</reference>
<keyword evidence="2" id="KW-1185">Reference proteome</keyword>
<comment type="caution">
    <text evidence="1">The sequence shown here is derived from an EMBL/GenBank/DDBJ whole genome shotgun (WGS) entry which is preliminary data.</text>
</comment>
<protein>
    <submittedName>
        <fullName evidence="1">Uncharacterized protein</fullName>
    </submittedName>
</protein>
<organism evidence="1 2">
    <name type="scientific">Puccinia striiformis</name>
    <dbReference type="NCBI Taxonomy" id="27350"/>
    <lineage>
        <taxon>Eukaryota</taxon>
        <taxon>Fungi</taxon>
        <taxon>Dikarya</taxon>
        <taxon>Basidiomycota</taxon>
        <taxon>Pucciniomycotina</taxon>
        <taxon>Pucciniomycetes</taxon>
        <taxon>Pucciniales</taxon>
        <taxon>Pucciniaceae</taxon>
        <taxon>Puccinia</taxon>
    </lineage>
</organism>
<dbReference type="VEuPathDB" id="FungiDB:PSHT_10261"/>
<gene>
    <name evidence="1" type="ORF">PSHT_10261</name>
</gene>